<gene>
    <name evidence="1" type="ORF">S12H4_14436</name>
</gene>
<protein>
    <recommendedName>
        <fullName evidence="2">TFIIS-type domain-containing protein</fullName>
    </recommendedName>
</protein>
<sequence>MSNMYKYFEQKVAKKAIKGFHWWCKACSSPAMEYSELCMIENSWKITRIRCASCLQVWKRPDD</sequence>
<organism evidence="1">
    <name type="scientific">marine sediment metagenome</name>
    <dbReference type="NCBI Taxonomy" id="412755"/>
    <lineage>
        <taxon>unclassified sequences</taxon>
        <taxon>metagenomes</taxon>
        <taxon>ecological metagenomes</taxon>
    </lineage>
</organism>
<accession>X1T351</accession>
<proteinExistence type="predicted"/>
<reference evidence="1" key="1">
    <citation type="journal article" date="2014" name="Front. Microbiol.">
        <title>High frequency of phylogenetically diverse reductive dehalogenase-homologous genes in deep subseafloor sedimentary metagenomes.</title>
        <authorList>
            <person name="Kawai M."/>
            <person name="Futagami T."/>
            <person name="Toyoda A."/>
            <person name="Takaki Y."/>
            <person name="Nishi S."/>
            <person name="Hori S."/>
            <person name="Arai W."/>
            <person name="Tsubouchi T."/>
            <person name="Morono Y."/>
            <person name="Uchiyama I."/>
            <person name="Ito T."/>
            <person name="Fujiyama A."/>
            <person name="Inagaki F."/>
            <person name="Takami H."/>
        </authorList>
    </citation>
    <scope>NUCLEOTIDE SEQUENCE</scope>
    <source>
        <strain evidence="1">Expedition CK06-06</strain>
    </source>
</reference>
<evidence type="ECO:0000313" key="1">
    <source>
        <dbReference type="EMBL" id="GAI82020.1"/>
    </source>
</evidence>
<dbReference type="AlphaFoldDB" id="X1T351"/>
<evidence type="ECO:0008006" key="2">
    <source>
        <dbReference type="Google" id="ProtNLM"/>
    </source>
</evidence>
<feature type="non-terminal residue" evidence="1">
    <location>
        <position position="63"/>
    </location>
</feature>
<name>X1T351_9ZZZZ</name>
<comment type="caution">
    <text evidence="1">The sequence shown here is derived from an EMBL/GenBank/DDBJ whole genome shotgun (WGS) entry which is preliminary data.</text>
</comment>
<dbReference type="EMBL" id="BARW01006884">
    <property type="protein sequence ID" value="GAI82020.1"/>
    <property type="molecule type" value="Genomic_DNA"/>
</dbReference>